<dbReference type="Gene3D" id="3.40.720.10">
    <property type="entry name" value="Alkaline Phosphatase, subunit A"/>
    <property type="match status" value="2"/>
</dbReference>
<dbReference type="InterPro" id="IPR018247">
    <property type="entry name" value="EF_Hand_1_Ca_BS"/>
</dbReference>
<dbReference type="InterPro" id="IPR050738">
    <property type="entry name" value="Sulfatase"/>
</dbReference>
<dbReference type="SUPFAM" id="SSF63446">
    <property type="entry name" value="Type I dockerin domain"/>
    <property type="match status" value="1"/>
</dbReference>
<reference evidence="5" key="1">
    <citation type="submission" date="2018-06" db="EMBL/GenBank/DDBJ databases">
        <title>Aestuariibacter litoralis strain KCTC 52945T.</title>
        <authorList>
            <person name="Li X."/>
            <person name="Salam N."/>
            <person name="Li J.-L."/>
            <person name="Chen Y.-M."/>
            <person name="Yang Z.-W."/>
            <person name="Zhang L.-Y."/>
            <person name="Han M.-X."/>
            <person name="Xiao M."/>
            <person name="Li W.-J."/>
        </authorList>
    </citation>
    <scope>NUCLEOTIDE SEQUENCE [LARGE SCALE GENOMIC DNA]</scope>
    <source>
        <strain evidence="5">KCTC 52945</strain>
    </source>
</reference>
<keyword evidence="2" id="KW-0732">Signal</keyword>
<dbReference type="GO" id="GO:0004065">
    <property type="term" value="F:arylsulfatase activity"/>
    <property type="evidence" value="ECO:0007669"/>
    <property type="project" value="TreeGrafter"/>
</dbReference>
<dbReference type="InterPro" id="IPR000917">
    <property type="entry name" value="Sulfatase_N"/>
</dbReference>
<dbReference type="Gene3D" id="1.10.1330.10">
    <property type="entry name" value="Dockerin domain"/>
    <property type="match status" value="1"/>
</dbReference>
<evidence type="ECO:0000259" key="3">
    <source>
        <dbReference type="Pfam" id="PF00884"/>
    </source>
</evidence>
<comment type="similarity">
    <text evidence="1">Belongs to the sulfatase family.</text>
</comment>
<keyword evidence="5" id="KW-1185">Reference proteome</keyword>
<evidence type="ECO:0000256" key="2">
    <source>
        <dbReference type="SAM" id="SignalP"/>
    </source>
</evidence>
<comment type="caution">
    <text evidence="4">The sequence shown here is derived from an EMBL/GenBank/DDBJ whole genome shotgun (WGS) entry which is preliminary data.</text>
</comment>
<dbReference type="Pfam" id="PF00884">
    <property type="entry name" value="Sulfatase"/>
    <property type="match status" value="2"/>
</dbReference>
<name>A0A2W2BG86_9HYPH</name>
<sequence length="755" mass="80599">MVCRRMTAMTHLWKTLAMTALLAGGAALAAAPAPALADANPAAVAEAKGGPKKPKKPNVLLVLTDDIGMDQQRLYGYNSVPPAPQIPNVEALQNAGLTFRNAWTMPACSTARGVLYTGRYPFRTELEAALGPSDLANSMISPYEKTIPKLLSKAGYATALFGKFHVGLQGNNPYGIGMVQALGWDYFNGWLDETGDPSSIDTTAGGVGDTGDYPNGYVPGSANGGSDSGACYNATGLCKYLQTAAGAKNPAGRMCRDDGGIFVPDEACTSPMPGNLNFETLSAHYVSPLVINENGRAYSVPPTDKRSRTFRNVEQTDAAIAWIKKQQSKGKPWFATVSTATVHTPMQVPPVDTLPPDAPDGNGVDLETTEGKILAANQMIQAMDHELGRLLLATGLATEVGNQLVLTAASSNTMVIYVNDNGSLGSQVRLPFDPTRAKGTAYQTGVWTPMVIAGARVNPLNSGKNVEALVNIADLYELIGNVAGIDVRKNNPRIVDSVPMLPYLANNEAPSLRNFDFNLVGPNIQANGGINGPCQFPGSNPPSCSQIPVTKGVCEDNGGTWFGPGATGSYPTGNTSTPIPSEGFTYCCQVQQWIAQNGGTPGTVIPTTSLAVRDKLGYKLVRNQWNNYDPSSETGCQQTTEDELYIVGEKNPIDPDAPLLDTANRLIPTPYNQLQQAKYNELSTYMNDTLASEPDCLAKGDGNDDGVVDREDLRNYRKMVRMTIKSSWYDVNTDGKTNSEDEKIIIQNLGTSCKN</sequence>
<dbReference type="SUPFAM" id="SSF53649">
    <property type="entry name" value="Alkaline phosphatase-like"/>
    <property type="match status" value="1"/>
</dbReference>
<protein>
    <submittedName>
        <fullName evidence="4">Arylsulfatase</fullName>
    </submittedName>
</protein>
<proteinExistence type="inferred from homology"/>
<dbReference type="PANTHER" id="PTHR42693">
    <property type="entry name" value="ARYLSULFATASE FAMILY MEMBER"/>
    <property type="match status" value="1"/>
</dbReference>
<organism evidence="4 5">
    <name type="scientific">Aestuariivirga litoralis</name>
    <dbReference type="NCBI Taxonomy" id="2650924"/>
    <lineage>
        <taxon>Bacteria</taxon>
        <taxon>Pseudomonadati</taxon>
        <taxon>Pseudomonadota</taxon>
        <taxon>Alphaproteobacteria</taxon>
        <taxon>Hyphomicrobiales</taxon>
        <taxon>Aestuariivirgaceae</taxon>
        <taxon>Aestuariivirga</taxon>
    </lineage>
</organism>
<evidence type="ECO:0000313" key="5">
    <source>
        <dbReference type="Proteomes" id="UP000248795"/>
    </source>
</evidence>
<feature type="domain" description="Sulfatase N-terminal" evidence="3">
    <location>
        <begin position="57"/>
        <end position="189"/>
    </location>
</feature>
<feature type="domain" description="Sulfatase N-terminal" evidence="3">
    <location>
        <begin position="316"/>
        <end position="484"/>
    </location>
</feature>
<dbReference type="PANTHER" id="PTHR42693:SF33">
    <property type="entry name" value="ARYLSULFATASE"/>
    <property type="match status" value="1"/>
</dbReference>
<dbReference type="Proteomes" id="UP000248795">
    <property type="component" value="Unassembled WGS sequence"/>
</dbReference>
<dbReference type="GO" id="GO:0000272">
    <property type="term" value="P:polysaccharide catabolic process"/>
    <property type="evidence" value="ECO:0007669"/>
    <property type="project" value="InterPro"/>
</dbReference>
<evidence type="ECO:0000256" key="1">
    <source>
        <dbReference type="ARBA" id="ARBA00008779"/>
    </source>
</evidence>
<accession>A0A2W2BG86</accession>
<evidence type="ECO:0000313" key="4">
    <source>
        <dbReference type="EMBL" id="PZF75229.1"/>
    </source>
</evidence>
<feature type="chain" id="PRO_5015932516" evidence="2">
    <location>
        <begin position="30"/>
        <end position="755"/>
    </location>
</feature>
<dbReference type="AlphaFoldDB" id="A0A2W2BG86"/>
<dbReference type="InterPro" id="IPR036439">
    <property type="entry name" value="Dockerin_dom_sf"/>
</dbReference>
<dbReference type="PROSITE" id="PS00018">
    <property type="entry name" value="EF_HAND_1"/>
    <property type="match status" value="1"/>
</dbReference>
<gene>
    <name evidence="4" type="ORF">DK847_19180</name>
</gene>
<dbReference type="InterPro" id="IPR017850">
    <property type="entry name" value="Alkaline_phosphatase_core_sf"/>
</dbReference>
<feature type="signal peptide" evidence="2">
    <location>
        <begin position="1"/>
        <end position="29"/>
    </location>
</feature>
<dbReference type="EMBL" id="QKVK01000013">
    <property type="protein sequence ID" value="PZF75229.1"/>
    <property type="molecule type" value="Genomic_DNA"/>
</dbReference>